<proteinExistence type="predicted"/>
<dbReference type="KEGG" id="bgt:106065694"/>
<evidence type="ECO:0000313" key="2">
    <source>
        <dbReference type="Proteomes" id="UP001165740"/>
    </source>
</evidence>
<feature type="transmembrane region" description="Helical" evidence="1">
    <location>
        <begin position="163"/>
        <end position="185"/>
    </location>
</feature>
<accession>A0A9U8EAH5</accession>
<keyword evidence="1" id="KW-0472">Membrane</keyword>
<dbReference type="RefSeq" id="XP_013080034.2">
    <property type="nucleotide sequence ID" value="XM_013224580.2"/>
</dbReference>
<dbReference type="AlphaFoldDB" id="A0A9U8EAH5"/>
<keyword evidence="2" id="KW-1185">Reference proteome</keyword>
<keyword evidence="1" id="KW-0812">Transmembrane</keyword>
<dbReference type="OrthoDB" id="6159849at2759"/>
<sequence length="264" mass="29882">MTSSHSMMSCHFSTVLKTSLQVCVFNILINTQLVVSTSSPEHKELVRFDHFLQPYHKRYLGILNVHLLEAGTSTLKVSWQLLNMTSADSLIESTAICETNYGAIVSDKLKPGTSQFQFHHLDSNTDYAVCVYVLEKSASTNISLLHYSCQSFKTIPLIRLDSVVAVVISVGYIMAMILLGLIGWWKNSYKVRQRKKKEEALLRFNKDHRNENSKRQESGKVSHSFGIGEVVNEYKTSTSCIPMSCVRPEVAAFQYNAQDREITF</sequence>
<keyword evidence="1" id="KW-1133">Transmembrane helix</keyword>
<organism evidence="2 3">
    <name type="scientific">Biomphalaria glabrata</name>
    <name type="common">Bloodfluke planorb</name>
    <name type="synonym">Freshwater snail</name>
    <dbReference type="NCBI Taxonomy" id="6526"/>
    <lineage>
        <taxon>Eukaryota</taxon>
        <taxon>Metazoa</taxon>
        <taxon>Spiralia</taxon>
        <taxon>Lophotrochozoa</taxon>
        <taxon>Mollusca</taxon>
        <taxon>Gastropoda</taxon>
        <taxon>Heterobranchia</taxon>
        <taxon>Euthyneura</taxon>
        <taxon>Panpulmonata</taxon>
        <taxon>Hygrophila</taxon>
        <taxon>Lymnaeoidea</taxon>
        <taxon>Planorbidae</taxon>
        <taxon>Biomphalaria</taxon>
    </lineage>
</organism>
<name>A0A9U8EAH5_BIOGL</name>
<gene>
    <name evidence="3" type="primary">LOC106065694</name>
</gene>
<dbReference type="Proteomes" id="UP001165740">
    <property type="component" value="Chromosome 12"/>
</dbReference>
<evidence type="ECO:0000313" key="3">
    <source>
        <dbReference type="RefSeq" id="XP_013080034.2"/>
    </source>
</evidence>
<protein>
    <submittedName>
        <fullName evidence="3">Uncharacterized protein LOC106065694</fullName>
    </submittedName>
</protein>
<evidence type="ECO:0000256" key="1">
    <source>
        <dbReference type="SAM" id="Phobius"/>
    </source>
</evidence>
<dbReference type="GeneID" id="106065694"/>
<reference evidence="3" key="1">
    <citation type="submission" date="2025-08" db="UniProtKB">
        <authorList>
            <consortium name="RefSeq"/>
        </authorList>
    </citation>
    <scope>IDENTIFICATION</scope>
</reference>